<organism evidence="1 2">
    <name type="scientific">Solemya pervernicosa gill symbiont</name>
    <dbReference type="NCBI Taxonomy" id="642797"/>
    <lineage>
        <taxon>Bacteria</taxon>
        <taxon>Pseudomonadati</taxon>
        <taxon>Pseudomonadota</taxon>
        <taxon>Gammaproteobacteria</taxon>
        <taxon>sulfur-oxidizing symbionts</taxon>
    </lineage>
</organism>
<evidence type="ECO:0000313" key="2">
    <source>
        <dbReference type="Proteomes" id="UP000191110"/>
    </source>
</evidence>
<sequence length="245" mass="27138">MMKMSEIKGFTKNAINNGGAWSTVYTLTDDNYRWIISGEGSRLIDDSLVLDLFNSSYSMTALLAGLGGLKGGRESLKGVTFMVGIHKIKLNIVISNYTSSKIYDSSRSVVEGLYDDGGKMMDLCKDFAAFRSRYLLNNSESKYDACQYYNVDENHVHEAESLSKFAPDGFDAKEMQVQCNMVMDYHEYGAIATAVCAFYDKPICPVCSSDTEMSVIHAEVRRINGFMKGALGSVLSPVLFSIKDL</sequence>
<dbReference type="EMBL" id="MPRL01000001">
    <property type="protein sequence ID" value="OOZ42369.1"/>
    <property type="molecule type" value="Genomic_DNA"/>
</dbReference>
<proteinExistence type="predicted"/>
<gene>
    <name evidence="1" type="ORF">BOW53_00600</name>
</gene>
<reference evidence="1 2" key="1">
    <citation type="submission" date="2016-11" db="EMBL/GenBank/DDBJ databases">
        <title>Mixed transmission modes and dynamic genome evolution in an obligate animal-bacterial symbiosis.</title>
        <authorList>
            <person name="Russell S.L."/>
            <person name="Corbett-Detig R.B."/>
            <person name="Cavanaugh C.M."/>
        </authorList>
    </citation>
    <scope>NUCLEOTIDE SEQUENCE [LARGE SCALE GENOMIC DNA]</scope>
    <source>
        <strain evidence="1">Sveles-Q1</strain>
    </source>
</reference>
<name>A0A1T2LB87_9GAMM</name>
<comment type="caution">
    <text evidence="1">The sequence shown here is derived from an EMBL/GenBank/DDBJ whole genome shotgun (WGS) entry which is preliminary data.</text>
</comment>
<protein>
    <submittedName>
        <fullName evidence="1">Uncharacterized protein</fullName>
    </submittedName>
</protein>
<dbReference type="AlphaFoldDB" id="A0A1T2LB87"/>
<evidence type="ECO:0000313" key="1">
    <source>
        <dbReference type="EMBL" id="OOZ42369.1"/>
    </source>
</evidence>
<accession>A0A1T2LB87</accession>
<keyword evidence="2" id="KW-1185">Reference proteome</keyword>
<dbReference type="Proteomes" id="UP000191110">
    <property type="component" value="Unassembled WGS sequence"/>
</dbReference>